<protein>
    <submittedName>
        <fullName evidence="3">Starch-binding associating with outer membrane</fullName>
    </submittedName>
</protein>
<feature type="signal peptide" evidence="2">
    <location>
        <begin position="1"/>
        <end position="21"/>
    </location>
</feature>
<evidence type="ECO:0000256" key="1">
    <source>
        <dbReference type="SAM" id="MobiDB-lite"/>
    </source>
</evidence>
<dbReference type="SUPFAM" id="SSF48452">
    <property type="entry name" value="TPR-like"/>
    <property type="match status" value="1"/>
</dbReference>
<feature type="chain" id="PRO_5011786808" evidence="2">
    <location>
        <begin position="22"/>
        <end position="476"/>
    </location>
</feature>
<dbReference type="Proteomes" id="UP000199109">
    <property type="component" value="Unassembled WGS sequence"/>
</dbReference>
<keyword evidence="2" id="KW-0732">Signal</keyword>
<dbReference type="AlphaFoldDB" id="A0A1G7A866"/>
<dbReference type="STRING" id="641691.SAMN05421636_103249"/>
<accession>A0A1G7A866</accession>
<dbReference type="PROSITE" id="PS51257">
    <property type="entry name" value="PROKAR_LIPOPROTEIN"/>
    <property type="match status" value="1"/>
</dbReference>
<keyword evidence="4" id="KW-1185">Reference proteome</keyword>
<gene>
    <name evidence="3" type="ORF">SAMN05421636_103249</name>
</gene>
<reference evidence="3 4" key="1">
    <citation type="submission" date="2016-10" db="EMBL/GenBank/DDBJ databases">
        <authorList>
            <person name="de Groot N.N."/>
        </authorList>
    </citation>
    <scope>NUCLEOTIDE SEQUENCE [LARGE SCALE GENOMIC DNA]</scope>
    <source>
        <strain evidence="3 4">DSM 23421</strain>
    </source>
</reference>
<sequence>MKKQIILFLTLSLTISCSDFGDLNQDPKAATSVPPETLYANATRNLVDLMTESSVNTNIFRFMAQSWTSTTYTDEPNYDLKVRDQPGDHWDTSYRDILRDLDESRKVINASENGGIDPAVIQNQLASISILEVFTYHVLVDVFGDVPFTQALDINNVNPMYDDDAAIYSAISTQLNEAINSIDVNAGSFGASDYLYGGDMAGFKKFANSLKLRMAVRIARVDAGTAATMASEAIASGVFESNADNANFQYLDGSPNANPVWTDLVESGRQDFIPSDIVVNIMVGLDDPRIPIFFRPNLGEGVYKGGAYGENAPYATHTNLGDIFHEPDTEGILMDYPEVSFLLAEAEELGLADPAGTPEENYNAAVTASLEYWGAEGAAAYLAQPNVAYATASGSWQETVAVQKWIHLFNRGFEAWTTYRLYGAPDLKTTPFSNEQSPRRYTYPNDEPSVNGPGYTAGASAMGGDEKTSRVFWDVP</sequence>
<dbReference type="Pfam" id="PF12771">
    <property type="entry name" value="SusD-like_2"/>
    <property type="match status" value="1"/>
</dbReference>
<dbReference type="Gene3D" id="1.25.40.390">
    <property type="match status" value="1"/>
</dbReference>
<proteinExistence type="predicted"/>
<dbReference type="InterPro" id="IPR041662">
    <property type="entry name" value="SusD-like_2"/>
</dbReference>
<evidence type="ECO:0000313" key="3">
    <source>
        <dbReference type="EMBL" id="SDE10245.1"/>
    </source>
</evidence>
<dbReference type="InterPro" id="IPR011990">
    <property type="entry name" value="TPR-like_helical_dom_sf"/>
</dbReference>
<dbReference type="EMBL" id="FNAO01000003">
    <property type="protein sequence ID" value="SDE10245.1"/>
    <property type="molecule type" value="Genomic_DNA"/>
</dbReference>
<name>A0A1G7A866_9FLAO</name>
<dbReference type="RefSeq" id="WP_175455271.1">
    <property type="nucleotide sequence ID" value="NZ_FNAO01000003.1"/>
</dbReference>
<evidence type="ECO:0000313" key="4">
    <source>
        <dbReference type="Proteomes" id="UP000199109"/>
    </source>
</evidence>
<evidence type="ECO:0000256" key="2">
    <source>
        <dbReference type="SAM" id="SignalP"/>
    </source>
</evidence>
<feature type="region of interest" description="Disordered" evidence="1">
    <location>
        <begin position="430"/>
        <end position="468"/>
    </location>
</feature>
<organism evidence="3 4">
    <name type="scientific">Pricia antarctica</name>
    <dbReference type="NCBI Taxonomy" id="641691"/>
    <lineage>
        <taxon>Bacteria</taxon>
        <taxon>Pseudomonadati</taxon>
        <taxon>Bacteroidota</taxon>
        <taxon>Flavobacteriia</taxon>
        <taxon>Flavobacteriales</taxon>
        <taxon>Flavobacteriaceae</taxon>
        <taxon>Pricia</taxon>
    </lineage>
</organism>